<evidence type="ECO:0000313" key="1">
    <source>
        <dbReference type="EMBL" id="OSC34361.1"/>
    </source>
</evidence>
<comment type="caution">
    <text evidence="1">The sequence shown here is derived from an EMBL/GenBank/DDBJ whole genome shotgun (WGS) entry which is preliminary data.</text>
</comment>
<name>A0A7I7SEM4_9MYCO</name>
<dbReference type="AlphaFoldDB" id="A0A7I7SEM4"/>
<dbReference type="NCBIfam" id="NF040652">
    <property type="entry name" value="Mbox_reg_Rv1535"/>
    <property type="match status" value="1"/>
</dbReference>
<keyword evidence="2" id="KW-1185">Reference proteome</keyword>
<sequence length="61" mass="6503">MAAVAYTEVLTPTRVAADSLAVLKKHQSPSDPVVDGAARLLCVPLRQVYALAWRAGILTVK</sequence>
<dbReference type="EMBL" id="NCXO01000011">
    <property type="protein sequence ID" value="OSC34361.1"/>
    <property type="molecule type" value="Genomic_DNA"/>
</dbReference>
<accession>A0A7I7SEM4</accession>
<organism evidence="1 2">
    <name type="scientific">Mycolicibacillus koreensis</name>
    <dbReference type="NCBI Taxonomy" id="1069220"/>
    <lineage>
        <taxon>Bacteria</taxon>
        <taxon>Bacillati</taxon>
        <taxon>Actinomycetota</taxon>
        <taxon>Actinomycetes</taxon>
        <taxon>Mycobacteriales</taxon>
        <taxon>Mycobacteriaceae</taxon>
        <taxon>Mycolicibacillus</taxon>
    </lineage>
</organism>
<gene>
    <name evidence="1" type="ORF">B8W67_07435</name>
</gene>
<reference evidence="1 2" key="1">
    <citation type="submission" date="2017-04" db="EMBL/GenBank/DDBJ databases">
        <title>The new phylogeny of genus Mycobacterium.</title>
        <authorList>
            <person name="Tortoli E."/>
            <person name="Trovato A."/>
            <person name="Cirillo D.M."/>
        </authorList>
    </citation>
    <scope>NUCLEOTIDE SEQUENCE [LARGE SCALE GENOMIC DNA]</scope>
    <source>
        <strain evidence="1 2">KCTC 19819</strain>
    </source>
</reference>
<proteinExistence type="predicted"/>
<dbReference type="RefSeq" id="WP_069390563.1">
    <property type="nucleotide sequence ID" value="NZ_AP022594.1"/>
</dbReference>
<dbReference type="OrthoDB" id="4561580at2"/>
<dbReference type="Proteomes" id="UP000193577">
    <property type="component" value="Unassembled WGS sequence"/>
</dbReference>
<evidence type="ECO:0000313" key="2">
    <source>
        <dbReference type="Proteomes" id="UP000193577"/>
    </source>
</evidence>
<protein>
    <submittedName>
        <fullName evidence="1">Uncharacterized protein</fullName>
    </submittedName>
</protein>
<dbReference type="NCBIfam" id="NF040653">
    <property type="entry name" value="Rv1535_dom"/>
    <property type="match status" value="1"/>
</dbReference>